<name>A0AA42CLX0_9HYPH</name>
<sequence length="201" mass="21921">MNGGVLEAFNRLLGHHADRDGQASALEELSVEPEDAISSGGPARRDRGLGLPQEILQRALAQKILDGWLQNRNQVLVPLTLRLGQLRADDVELLMRFAAASLHLASSADQEAQAAVTRWLRSIGAVENAIVVFERALQAPSALNTLLDRVLARHLDAYAYAIAAMAADLRVVSGRLYADFVAARLALPADAVRSINRRFRR</sequence>
<dbReference type="RefSeq" id="WP_282584118.1">
    <property type="nucleotide sequence ID" value="NZ_JAMOIM010000003.1"/>
</dbReference>
<evidence type="ECO:0000313" key="2">
    <source>
        <dbReference type="Proteomes" id="UP001165667"/>
    </source>
</evidence>
<gene>
    <name evidence="1" type="ORF">M8523_06955</name>
</gene>
<comment type="caution">
    <text evidence="1">The sequence shown here is derived from an EMBL/GenBank/DDBJ whole genome shotgun (WGS) entry which is preliminary data.</text>
</comment>
<evidence type="ECO:0000313" key="1">
    <source>
        <dbReference type="EMBL" id="MCW6507760.1"/>
    </source>
</evidence>
<reference evidence="1" key="1">
    <citation type="submission" date="2022-05" db="EMBL/GenBank/DDBJ databases">
        <authorList>
            <person name="Pankratov T."/>
        </authorList>
    </citation>
    <scope>NUCLEOTIDE SEQUENCE</scope>
    <source>
        <strain evidence="1">BP6-180914</strain>
    </source>
</reference>
<dbReference type="AlphaFoldDB" id="A0AA42CLX0"/>
<proteinExistence type="predicted"/>
<protein>
    <submittedName>
        <fullName evidence="1">Uncharacterized protein</fullName>
    </submittedName>
</protein>
<dbReference type="Proteomes" id="UP001165667">
    <property type="component" value="Unassembled WGS sequence"/>
</dbReference>
<keyword evidence="2" id="KW-1185">Reference proteome</keyword>
<dbReference type="EMBL" id="JAMOIM010000003">
    <property type="protein sequence ID" value="MCW6507760.1"/>
    <property type="molecule type" value="Genomic_DNA"/>
</dbReference>
<organism evidence="1 2">
    <name type="scientific">Lichenifustis flavocetrariae</name>
    <dbReference type="NCBI Taxonomy" id="2949735"/>
    <lineage>
        <taxon>Bacteria</taxon>
        <taxon>Pseudomonadati</taxon>
        <taxon>Pseudomonadota</taxon>
        <taxon>Alphaproteobacteria</taxon>
        <taxon>Hyphomicrobiales</taxon>
        <taxon>Lichenihabitantaceae</taxon>
        <taxon>Lichenifustis</taxon>
    </lineage>
</organism>
<accession>A0AA42CLX0</accession>